<reference evidence="3" key="1">
    <citation type="submission" date="2023-07" db="EMBL/GenBank/DDBJ databases">
        <title>Chromosome-level genome assembly of Artemia franciscana.</title>
        <authorList>
            <person name="Jo E."/>
        </authorList>
    </citation>
    <scope>NUCLEOTIDE SEQUENCE</scope>
    <source>
        <tissue evidence="3">Whole body</tissue>
    </source>
</reference>
<accession>A0AA88HDC2</accession>
<feature type="domain" description="CMP/dCMP-type deaminase" evidence="2">
    <location>
        <begin position="1"/>
        <end position="125"/>
    </location>
</feature>
<sequence length="165" mass="18232">MDEFFLNSAFDLAHAALSNGEVPVGCVFVYQNQVIATGRNEVNETKNATRHAEMICIDQVVSYCQQKNLDIGEVFKNVDVWVTVEPCIMCASALQQLKIRSVYYGCSNDRFGGCGSVLDVASVSDSFPNVVKGLRELEAINLLKDFYKGENPNAPNPKRKDKTVS</sequence>
<dbReference type="SUPFAM" id="SSF53927">
    <property type="entry name" value="Cytidine deaminase-like"/>
    <property type="match status" value="1"/>
</dbReference>
<dbReference type="Proteomes" id="UP001187531">
    <property type="component" value="Unassembled WGS sequence"/>
</dbReference>
<dbReference type="PANTHER" id="PTHR11079:SF149">
    <property type="entry name" value="TRNA-SPECIFIC ADENOSINE DEAMINASE 2"/>
    <property type="match status" value="1"/>
</dbReference>
<dbReference type="GO" id="GO:0052717">
    <property type="term" value="F:tRNA-specific adenosine-34 deaminase activity"/>
    <property type="evidence" value="ECO:0007669"/>
    <property type="project" value="TreeGrafter"/>
</dbReference>
<gene>
    <name evidence="3" type="ORF">QYM36_018232</name>
</gene>
<evidence type="ECO:0000256" key="1">
    <source>
        <dbReference type="ARBA" id="ARBA00022801"/>
    </source>
</evidence>
<organism evidence="3 4">
    <name type="scientific">Artemia franciscana</name>
    <name type="common">Brine shrimp</name>
    <name type="synonym">Artemia sanfranciscana</name>
    <dbReference type="NCBI Taxonomy" id="6661"/>
    <lineage>
        <taxon>Eukaryota</taxon>
        <taxon>Metazoa</taxon>
        <taxon>Ecdysozoa</taxon>
        <taxon>Arthropoda</taxon>
        <taxon>Crustacea</taxon>
        <taxon>Branchiopoda</taxon>
        <taxon>Anostraca</taxon>
        <taxon>Artemiidae</taxon>
        <taxon>Artemia</taxon>
    </lineage>
</organism>
<dbReference type="AlphaFoldDB" id="A0AA88HDC2"/>
<dbReference type="PANTHER" id="PTHR11079">
    <property type="entry name" value="CYTOSINE DEAMINASE FAMILY MEMBER"/>
    <property type="match status" value="1"/>
</dbReference>
<evidence type="ECO:0000313" key="4">
    <source>
        <dbReference type="Proteomes" id="UP001187531"/>
    </source>
</evidence>
<evidence type="ECO:0000313" key="3">
    <source>
        <dbReference type="EMBL" id="KAK2703277.1"/>
    </source>
</evidence>
<dbReference type="Gene3D" id="3.40.140.10">
    <property type="entry name" value="Cytidine Deaminase, domain 2"/>
    <property type="match status" value="1"/>
</dbReference>
<dbReference type="InterPro" id="IPR002125">
    <property type="entry name" value="CMP_dCMP_dom"/>
</dbReference>
<dbReference type="CDD" id="cd01285">
    <property type="entry name" value="nucleoside_deaminase"/>
    <property type="match status" value="1"/>
</dbReference>
<dbReference type="GO" id="GO:0005737">
    <property type="term" value="C:cytoplasm"/>
    <property type="evidence" value="ECO:0007669"/>
    <property type="project" value="TreeGrafter"/>
</dbReference>
<proteinExistence type="predicted"/>
<keyword evidence="1" id="KW-0378">Hydrolase</keyword>
<dbReference type="Pfam" id="PF00383">
    <property type="entry name" value="dCMP_cyt_deam_1"/>
    <property type="match status" value="1"/>
</dbReference>
<dbReference type="EMBL" id="JAVRJZ010000108">
    <property type="protein sequence ID" value="KAK2703277.1"/>
    <property type="molecule type" value="Genomic_DNA"/>
</dbReference>
<protein>
    <recommendedName>
        <fullName evidence="2">CMP/dCMP-type deaminase domain-containing protein</fullName>
    </recommendedName>
</protein>
<dbReference type="PROSITE" id="PS51747">
    <property type="entry name" value="CYT_DCMP_DEAMINASES_2"/>
    <property type="match status" value="1"/>
</dbReference>
<dbReference type="GO" id="GO:0002100">
    <property type="term" value="P:tRNA wobble adenosine to inosine editing"/>
    <property type="evidence" value="ECO:0007669"/>
    <property type="project" value="TreeGrafter"/>
</dbReference>
<dbReference type="InterPro" id="IPR016193">
    <property type="entry name" value="Cytidine_deaminase-like"/>
</dbReference>
<dbReference type="GO" id="GO:0005634">
    <property type="term" value="C:nucleus"/>
    <property type="evidence" value="ECO:0007669"/>
    <property type="project" value="TreeGrafter"/>
</dbReference>
<keyword evidence="4" id="KW-1185">Reference proteome</keyword>
<evidence type="ECO:0000259" key="2">
    <source>
        <dbReference type="PROSITE" id="PS51747"/>
    </source>
</evidence>
<name>A0AA88HDC2_ARTSF</name>
<comment type="caution">
    <text evidence="3">The sequence shown here is derived from an EMBL/GenBank/DDBJ whole genome shotgun (WGS) entry which is preliminary data.</text>
</comment>